<dbReference type="InterPro" id="IPR018028">
    <property type="entry name" value="Catalase"/>
</dbReference>
<dbReference type="Gene3D" id="2.40.180.10">
    <property type="entry name" value="Catalase core domain"/>
    <property type="match status" value="1"/>
</dbReference>
<dbReference type="GO" id="GO:0046872">
    <property type="term" value="F:metal ion binding"/>
    <property type="evidence" value="ECO:0007669"/>
    <property type="project" value="UniProtKB-KW"/>
</dbReference>
<gene>
    <name evidence="8" type="ORF">NliqN6_3942</name>
</gene>
<reference evidence="8" key="1">
    <citation type="submission" date="2020-07" db="EMBL/GenBank/DDBJ databases">
        <title>Draft Genome Sequence of a Deep-Sea Yeast, Naganishia (Cryptococcus) liquefaciens strain N6.</title>
        <authorList>
            <person name="Han Y.W."/>
            <person name="Kajitani R."/>
            <person name="Morimoto H."/>
            <person name="Parhat M."/>
            <person name="Tsubouchi H."/>
            <person name="Bakenova O."/>
            <person name="Ogata M."/>
            <person name="Argunhan B."/>
            <person name="Aoki R."/>
            <person name="Kajiwara S."/>
            <person name="Itoh T."/>
            <person name="Iwasaki H."/>
        </authorList>
    </citation>
    <scope>NUCLEOTIDE SEQUENCE</scope>
    <source>
        <strain evidence="8">N6</strain>
    </source>
</reference>
<dbReference type="GO" id="GO:0004096">
    <property type="term" value="F:catalase activity"/>
    <property type="evidence" value="ECO:0007669"/>
    <property type="project" value="UniProtKB-EC"/>
</dbReference>
<dbReference type="AlphaFoldDB" id="A0A8H3TVL8"/>
<accession>A0A8H3TVL8</accession>
<dbReference type="EMBL" id="BLZA01000023">
    <property type="protein sequence ID" value="GHJ87540.1"/>
    <property type="molecule type" value="Genomic_DNA"/>
</dbReference>
<evidence type="ECO:0000256" key="4">
    <source>
        <dbReference type="ARBA" id="ARBA00023002"/>
    </source>
</evidence>
<evidence type="ECO:0000259" key="7">
    <source>
        <dbReference type="SMART" id="SM01060"/>
    </source>
</evidence>
<dbReference type="InterPro" id="IPR020835">
    <property type="entry name" value="Catalase_sf"/>
</dbReference>
<evidence type="ECO:0000256" key="6">
    <source>
        <dbReference type="ARBA" id="ARBA00023324"/>
    </source>
</evidence>
<dbReference type="GO" id="GO:0005777">
    <property type="term" value="C:peroxisome"/>
    <property type="evidence" value="ECO:0007669"/>
    <property type="project" value="TreeGrafter"/>
</dbReference>
<keyword evidence="9" id="KW-1185">Reference proteome</keyword>
<keyword evidence="1" id="KW-0575">Peroxidase</keyword>
<keyword evidence="2" id="KW-0349">Heme</keyword>
<keyword evidence="6" id="KW-0376">Hydrogen peroxide</keyword>
<dbReference type="Pfam" id="PF06628">
    <property type="entry name" value="Catalase-rel"/>
    <property type="match status" value="1"/>
</dbReference>
<dbReference type="GO" id="GO:0020037">
    <property type="term" value="F:heme binding"/>
    <property type="evidence" value="ECO:0007669"/>
    <property type="project" value="InterPro"/>
</dbReference>
<name>A0A8H3TVL8_9TREE</name>
<evidence type="ECO:0000256" key="1">
    <source>
        <dbReference type="ARBA" id="ARBA00022559"/>
    </source>
</evidence>
<dbReference type="OrthoDB" id="6880011at2759"/>
<evidence type="ECO:0000256" key="5">
    <source>
        <dbReference type="ARBA" id="ARBA00023004"/>
    </source>
</evidence>
<dbReference type="PANTHER" id="PTHR11465">
    <property type="entry name" value="CATALASE"/>
    <property type="match status" value="1"/>
</dbReference>
<keyword evidence="4" id="KW-0560">Oxidoreductase</keyword>
<dbReference type="SMART" id="SM01060">
    <property type="entry name" value="Catalase"/>
    <property type="match status" value="1"/>
</dbReference>
<dbReference type="PANTHER" id="PTHR11465:SF13">
    <property type="entry name" value="CATALASE (EUROFUNG)"/>
    <property type="match status" value="1"/>
</dbReference>
<keyword evidence="3" id="KW-0479">Metal-binding</keyword>
<protein>
    <recommendedName>
        <fullName evidence="7">Catalase core domain-containing protein</fullName>
    </recommendedName>
</protein>
<keyword evidence="5" id="KW-0408">Iron</keyword>
<dbReference type="GO" id="GO:0042744">
    <property type="term" value="P:hydrogen peroxide catabolic process"/>
    <property type="evidence" value="ECO:0007669"/>
    <property type="project" value="UniProtKB-KW"/>
</dbReference>
<organism evidence="8 9">
    <name type="scientific">Naganishia liquefaciens</name>
    <dbReference type="NCBI Taxonomy" id="104408"/>
    <lineage>
        <taxon>Eukaryota</taxon>
        <taxon>Fungi</taxon>
        <taxon>Dikarya</taxon>
        <taxon>Basidiomycota</taxon>
        <taxon>Agaricomycotina</taxon>
        <taxon>Tremellomycetes</taxon>
        <taxon>Filobasidiales</taxon>
        <taxon>Filobasidiaceae</taxon>
        <taxon>Naganishia</taxon>
    </lineage>
</organism>
<comment type="caution">
    <text evidence="8">The sequence shown here is derived from an EMBL/GenBank/DDBJ whole genome shotgun (WGS) entry which is preliminary data.</text>
</comment>
<dbReference type="Proteomes" id="UP000620104">
    <property type="component" value="Unassembled WGS sequence"/>
</dbReference>
<dbReference type="GO" id="GO:0005739">
    <property type="term" value="C:mitochondrion"/>
    <property type="evidence" value="ECO:0007669"/>
    <property type="project" value="TreeGrafter"/>
</dbReference>
<dbReference type="Pfam" id="PF00199">
    <property type="entry name" value="Catalase"/>
    <property type="match status" value="1"/>
</dbReference>
<feature type="domain" description="Catalase core" evidence="7">
    <location>
        <begin position="57"/>
        <end position="441"/>
    </location>
</feature>
<evidence type="ECO:0000256" key="3">
    <source>
        <dbReference type="ARBA" id="ARBA00022723"/>
    </source>
</evidence>
<dbReference type="PROSITE" id="PS51402">
    <property type="entry name" value="CATALASE_3"/>
    <property type="match status" value="1"/>
</dbReference>
<dbReference type="GO" id="GO:0042542">
    <property type="term" value="P:response to hydrogen peroxide"/>
    <property type="evidence" value="ECO:0007669"/>
    <property type="project" value="TreeGrafter"/>
</dbReference>
<evidence type="ECO:0000313" key="9">
    <source>
        <dbReference type="Proteomes" id="UP000620104"/>
    </source>
</evidence>
<proteinExistence type="predicted"/>
<dbReference type="SUPFAM" id="SSF56634">
    <property type="entry name" value="Heme-dependent catalase-like"/>
    <property type="match status" value="1"/>
</dbReference>
<evidence type="ECO:0000256" key="2">
    <source>
        <dbReference type="ARBA" id="ARBA00022617"/>
    </source>
</evidence>
<sequence length="587" mass="66697">MSQFIAQTLKNIPGVDPRLPQRAQAFSALNDGPAETAARLAGLVQQDHAKDDSPLYTGNFGQVLPDSGHPLNIGGIPYQGDTMLLEKQQAFDRSKIQERIVHPAGWAAFGKFVVTKDVSHLTKASFLSTVGKETPIFCRLSTVTYGREYPDSARNPRGHAVKFYTEDGNYDLVGLNFPIFFVRDPFQGPDNIRSQQRHPKSFLLDYNAWFDFLANVPESNHAGLMLLSDHATPVSHYFNAYGAHTFRWSNKEGKAVYIKYHWLAEHGAKQFNFDEALVACGEDPDYAKRDLFETIDRGESVKWKMMIQVMQPEQVESLEFDPFDVTAIWPRAQFPMQEVGYMELNRNPEDYHRDVEQAAFSPGSLVPGIELSPDTLLQWRAFFYRDAQYHRLQSANIHQIPVNCPFMSKFHSPDNYNGSMRVDANSGSKPVYFPNSYHKAAPSTKTTPSFGGAEYQETPYQVASNVVSRKSHWSHEGTTKEYVQVRELYQRVMSEKQRANLHSNTARLLKFADAIVQKNYLIQIWAIDPNYAKGIYALLPDDDKKQSLDLQEIEQASKTAHMVNKNPEFFARNKGKSFMGMSVTPDY</sequence>
<dbReference type="InterPro" id="IPR010582">
    <property type="entry name" value="Catalase_immune_responsive"/>
</dbReference>
<evidence type="ECO:0000313" key="8">
    <source>
        <dbReference type="EMBL" id="GHJ87540.1"/>
    </source>
</evidence>
<dbReference type="PRINTS" id="PR00067">
    <property type="entry name" value="CATALASE"/>
</dbReference>
<dbReference type="InterPro" id="IPR011614">
    <property type="entry name" value="Catalase_core"/>
</dbReference>